<dbReference type="Proteomes" id="UP000462362">
    <property type="component" value="Unassembled WGS sequence"/>
</dbReference>
<dbReference type="EMBL" id="WNCL01000027">
    <property type="protein sequence ID" value="MTU43726.1"/>
    <property type="molecule type" value="Genomic_DNA"/>
</dbReference>
<evidence type="ECO:0000313" key="2">
    <source>
        <dbReference type="Proteomes" id="UP000462362"/>
    </source>
</evidence>
<dbReference type="RefSeq" id="WP_008810103.1">
    <property type="nucleotide sequence ID" value="NZ_CAJUON010000001.1"/>
</dbReference>
<gene>
    <name evidence="1" type="ORF">GMD42_08865</name>
</gene>
<name>A0A6I3S4K1_9BURK</name>
<organism evidence="1 2">
    <name type="scientific">Parasutterella excrementihominis</name>
    <dbReference type="NCBI Taxonomy" id="487175"/>
    <lineage>
        <taxon>Bacteria</taxon>
        <taxon>Pseudomonadati</taxon>
        <taxon>Pseudomonadota</taxon>
        <taxon>Betaproteobacteria</taxon>
        <taxon>Burkholderiales</taxon>
        <taxon>Sutterellaceae</taxon>
        <taxon>Parasutterella</taxon>
    </lineage>
</organism>
<dbReference type="AlphaFoldDB" id="A0A6I3S4K1"/>
<sequence>MWELEAERYDPKPQNFDVQIERQETYLRTKRETFKIKEQKHLEMEMKYISGIHALNLRCSLETCGDWHASGIQWKNLTVRESSDSVFGDYGIEDNSSVPGHPGNHKAANHIRALLDLVADGAFGYAQGMKNELICNESYTPEVFSKLLLLKNSPRWLKIKEFIGKEYGVPWLHFLREHGYDR</sequence>
<protein>
    <submittedName>
        <fullName evidence="1">Uncharacterized protein</fullName>
    </submittedName>
</protein>
<evidence type="ECO:0000313" key="1">
    <source>
        <dbReference type="EMBL" id="MTU43726.1"/>
    </source>
</evidence>
<reference evidence="1 2" key="1">
    <citation type="journal article" date="2019" name="Nat. Med.">
        <title>A library of human gut bacterial isolates paired with longitudinal multiomics data enables mechanistic microbiome research.</title>
        <authorList>
            <person name="Poyet M."/>
            <person name="Groussin M."/>
            <person name="Gibbons S.M."/>
            <person name="Avila-Pacheco J."/>
            <person name="Jiang X."/>
            <person name="Kearney S.M."/>
            <person name="Perrotta A.R."/>
            <person name="Berdy B."/>
            <person name="Zhao S."/>
            <person name="Lieberman T.D."/>
            <person name="Swanson P.K."/>
            <person name="Smith M."/>
            <person name="Roesemann S."/>
            <person name="Alexander J.E."/>
            <person name="Rich S.A."/>
            <person name="Livny J."/>
            <person name="Vlamakis H."/>
            <person name="Clish C."/>
            <person name="Bullock K."/>
            <person name="Deik A."/>
            <person name="Scott J."/>
            <person name="Pierce K.A."/>
            <person name="Xavier R.J."/>
            <person name="Alm E.J."/>
        </authorList>
    </citation>
    <scope>NUCLEOTIDE SEQUENCE [LARGE SCALE GENOMIC DNA]</scope>
    <source>
        <strain evidence="1 2">BIOML-A2</strain>
    </source>
</reference>
<proteinExistence type="predicted"/>
<comment type="caution">
    <text evidence="1">The sequence shown here is derived from an EMBL/GenBank/DDBJ whole genome shotgun (WGS) entry which is preliminary data.</text>
</comment>
<accession>A0A6I3S4K1</accession>